<dbReference type="SUPFAM" id="SSF53474">
    <property type="entry name" value="alpha/beta-Hydrolases"/>
    <property type="match status" value="1"/>
</dbReference>
<organism evidence="2 3">
    <name type="scientific">Pontibacter aquaedesilientis</name>
    <dbReference type="NCBI Taxonomy" id="2766980"/>
    <lineage>
        <taxon>Bacteria</taxon>
        <taxon>Pseudomonadati</taxon>
        <taxon>Bacteroidota</taxon>
        <taxon>Cytophagia</taxon>
        <taxon>Cytophagales</taxon>
        <taxon>Hymenobacteraceae</taxon>
        <taxon>Pontibacter</taxon>
    </lineage>
</organism>
<reference evidence="2 3" key="1">
    <citation type="submission" date="2020-09" db="EMBL/GenBank/DDBJ databases">
        <title>Genome sequencing and assembly of Pontibacter sp.</title>
        <authorList>
            <person name="Chhetri G."/>
        </authorList>
    </citation>
    <scope>NUCLEOTIDE SEQUENCE [LARGE SCALE GENOMIC DNA]</scope>
    <source>
        <strain evidence="2 3">JH31</strain>
    </source>
</reference>
<dbReference type="Gene3D" id="1.10.260.160">
    <property type="match status" value="1"/>
</dbReference>
<dbReference type="PANTHER" id="PTHR34853:SF1">
    <property type="entry name" value="LIPASE 5"/>
    <property type="match status" value="1"/>
</dbReference>
<dbReference type="RefSeq" id="WP_191183182.1">
    <property type="nucleotide sequence ID" value="NZ_JACXAJ010000002.1"/>
</dbReference>
<protein>
    <submittedName>
        <fullName evidence="2">Alpha/beta fold hydrolase</fullName>
    </submittedName>
</protein>
<dbReference type="GO" id="GO:0016787">
    <property type="term" value="F:hydrolase activity"/>
    <property type="evidence" value="ECO:0007669"/>
    <property type="project" value="UniProtKB-KW"/>
</dbReference>
<accession>A0ABR7XFJ2</accession>
<dbReference type="InterPro" id="IPR005152">
    <property type="entry name" value="Lipase_secreted"/>
</dbReference>
<dbReference type="PIRSF" id="PIRSF029171">
    <property type="entry name" value="Esterase_LipA"/>
    <property type="match status" value="1"/>
</dbReference>
<dbReference type="Gene3D" id="3.40.50.1820">
    <property type="entry name" value="alpha/beta hydrolase"/>
    <property type="match status" value="1"/>
</dbReference>
<proteinExistence type="predicted"/>
<comment type="caution">
    <text evidence="2">The sequence shown here is derived from an EMBL/GenBank/DDBJ whole genome shotgun (WGS) entry which is preliminary data.</text>
</comment>
<evidence type="ECO:0000256" key="1">
    <source>
        <dbReference type="SAM" id="SignalP"/>
    </source>
</evidence>
<evidence type="ECO:0000313" key="3">
    <source>
        <dbReference type="Proteomes" id="UP000625551"/>
    </source>
</evidence>
<dbReference type="EMBL" id="JACXAJ010000002">
    <property type="protein sequence ID" value="MBD1397055.1"/>
    <property type="molecule type" value="Genomic_DNA"/>
</dbReference>
<dbReference type="PROSITE" id="PS51257">
    <property type="entry name" value="PROKAR_LIPOPROTEIN"/>
    <property type="match status" value="1"/>
</dbReference>
<feature type="chain" id="PRO_5045479132" evidence="1">
    <location>
        <begin position="30"/>
        <end position="408"/>
    </location>
</feature>
<keyword evidence="3" id="KW-1185">Reference proteome</keyword>
<dbReference type="Pfam" id="PF03583">
    <property type="entry name" value="LIP"/>
    <property type="match status" value="1"/>
</dbReference>
<dbReference type="InterPro" id="IPR029058">
    <property type="entry name" value="AB_hydrolase_fold"/>
</dbReference>
<feature type="signal peptide" evidence="1">
    <location>
        <begin position="1"/>
        <end position="29"/>
    </location>
</feature>
<evidence type="ECO:0000313" key="2">
    <source>
        <dbReference type="EMBL" id="MBD1397055.1"/>
    </source>
</evidence>
<sequence length="408" mass="44302">MKKKRNSLRQWAQAVLVTAMLLPTGIAFTACSKSDAAAPVEERELLVSAEKVTTLPASSLRQLAGAYAGSFKDQIKYDVAIYRMRYRTTYQNRETEASGLVALPVNRKSAAPVLSVQHGTIFQHDEAPSAMVGGPTGFEVFAAGGYVTLIPDYLGFGASRHLLHPYYHQQYSGLAVVDMIKAAKALYAREGIAVSEQLFLAGYSEGGFVTLAAQKEIESNPAHGLRVTASGAGAGGYDLTEMLAGVTAGKPYSYPAYLAYVLMSYNKTYGWNRPLTDFYKEPYATRLAGLFNGQHSGGAINRELSTMPHELLSEQFLAGLRGEGEQVLKQALQANSFNNWVPQSPTRLYHGTADVIVPYANSEHTYNRMQAGGAPDLALVPIQGGTHSSSLIPMLTDLIPWMQSFEKN</sequence>
<keyword evidence="2" id="KW-0378">Hydrolase</keyword>
<keyword evidence="1" id="KW-0732">Signal</keyword>
<dbReference type="PANTHER" id="PTHR34853">
    <property type="match status" value="1"/>
</dbReference>
<gene>
    <name evidence="2" type="ORF">H9Q13_07745</name>
</gene>
<name>A0ABR7XFJ2_9BACT</name>
<dbReference type="Proteomes" id="UP000625551">
    <property type="component" value="Unassembled WGS sequence"/>
</dbReference>